<keyword evidence="6" id="KW-0472">Membrane</keyword>
<dbReference type="FunCoup" id="A0A402CPS7">
    <property type="interactions" value="12"/>
</dbReference>
<keyword evidence="2" id="KW-0813">Transport</keyword>
<protein>
    <submittedName>
        <fullName evidence="7">MFS transporter</fullName>
    </submittedName>
</protein>
<proteinExistence type="predicted"/>
<dbReference type="InterPro" id="IPR020846">
    <property type="entry name" value="MFS_dom"/>
</dbReference>
<evidence type="ECO:0000256" key="2">
    <source>
        <dbReference type="ARBA" id="ARBA00022448"/>
    </source>
</evidence>
<evidence type="ECO:0000256" key="4">
    <source>
        <dbReference type="ARBA" id="ARBA00022692"/>
    </source>
</evidence>
<dbReference type="OrthoDB" id="9775268at2"/>
<dbReference type="RefSeq" id="WP_119319455.1">
    <property type="nucleotide sequence ID" value="NZ_AP025739.1"/>
</dbReference>
<dbReference type="GO" id="GO:0022857">
    <property type="term" value="F:transmembrane transporter activity"/>
    <property type="evidence" value="ECO:0007669"/>
    <property type="project" value="InterPro"/>
</dbReference>
<comment type="subcellular location">
    <subcellularLocation>
        <location evidence="1">Cell membrane</location>
        <topology evidence="1">Multi-pass membrane protein</topology>
    </subcellularLocation>
</comment>
<keyword evidence="3" id="KW-1003">Cell membrane</keyword>
<dbReference type="Pfam" id="PF05977">
    <property type="entry name" value="MFS_3"/>
    <property type="match status" value="1"/>
</dbReference>
<dbReference type="CDD" id="cd06173">
    <property type="entry name" value="MFS_MefA_like"/>
    <property type="match status" value="1"/>
</dbReference>
<dbReference type="PANTHER" id="PTHR23513">
    <property type="entry name" value="INTEGRAL MEMBRANE EFFLUX PROTEIN-RELATED"/>
    <property type="match status" value="1"/>
</dbReference>
<reference evidence="7 8" key="1">
    <citation type="journal article" date="2019" name="Int. J. Syst. Evol. Microbiol.">
        <title>Capsulimonas corticalis gen. nov., sp. nov., an aerobic capsulated bacterium, of a novel bacterial order, Capsulimonadales ord. nov., of the class Armatimonadia of the phylum Armatimonadetes.</title>
        <authorList>
            <person name="Li J."/>
            <person name="Kudo C."/>
            <person name="Tonouchi A."/>
        </authorList>
    </citation>
    <scope>NUCLEOTIDE SEQUENCE [LARGE SCALE GENOMIC DNA]</scope>
    <source>
        <strain evidence="7 8">AX-7</strain>
    </source>
</reference>
<evidence type="ECO:0000313" key="8">
    <source>
        <dbReference type="Proteomes" id="UP000287394"/>
    </source>
</evidence>
<keyword evidence="4" id="KW-0812">Transmembrane</keyword>
<evidence type="ECO:0000256" key="6">
    <source>
        <dbReference type="ARBA" id="ARBA00023136"/>
    </source>
</evidence>
<dbReference type="Gene3D" id="1.20.1250.20">
    <property type="entry name" value="MFS general substrate transporter like domains"/>
    <property type="match status" value="1"/>
</dbReference>
<dbReference type="SUPFAM" id="SSF103473">
    <property type="entry name" value="MFS general substrate transporter"/>
    <property type="match status" value="1"/>
</dbReference>
<dbReference type="PANTHER" id="PTHR23513:SF11">
    <property type="entry name" value="STAPHYLOFERRIN A TRANSPORTER"/>
    <property type="match status" value="1"/>
</dbReference>
<evidence type="ECO:0000256" key="1">
    <source>
        <dbReference type="ARBA" id="ARBA00004651"/>
    </source>
</evidence>
<dbReference type="PROSITE" id="PS50850">
    <property type="entry name" value="MFS"/>
    <property type="match status" value="1"/>
</dbReference>
<dbReference type="GO" id="GO:0005886">
    <property type="term" value="C:plasma membrane"/>
    <property type="evidence" value="ECO:0007669"/>
    <property type="project" value="UniProtKB-SubCell"/>
</dbReference>
<sequence length="484" mass="51113">MAKVTQEIGELDNDASDYPEILGDESVPAPSPVLDAATKNGGAFRALRHRNFRYFWFGQLISLIGTWMQNLAQGWLIVLLVDPVAHALLRHGGAAVGGPNAAAPTPQAEAAANLYSGWVNFAGGIPILVFTLFAGVVADRVDKRRMLLATQTVLIFTALALGVLCLRGTVEIWHVLFFAALSGIAAAFDMPTRQSFIVEMVGKEDLPSAVALNSSVFNGARAVGPAVAGLLLAAHVSIGAAFVGNAILTLAAIVALLLMRLPPQAKKAGAVSVGQILSNMREGFGYVRSNHTIRNLMLLVGSLATFALSFNILIPVFVRYTLLPHAGAAEQVKAFGYMETIRGVGALLGAITVAFLGGPARQKNMLIWGALASTGLLVVFGLTRSMWVAYATMALVSYGFVVCFATSNTLVQLTLPDHLRGRVMSIYTLVFIGSMPIGSFFAGWVANKIGAPPAILVCAVLSLLTTIWVAFRPGGLRDIGVAKG</sequence>
<dbReference type="KEGG" id="ccot:CCAX7_49040"/>
<dbReference type="InterPro" id="IPR036259">
    <property type="entry name" value="MFS_trans_sf"/>
</dbReference>
<dbReference type="Proteomes" id="UP000287394">
    <property type="component" value="Chromosome"/>
</dbReference>
<dbReference type="InterPro" id="IPR010290">
    <property type="entry name" value="TM_effector"/>
</dbReference>
<keyword evidence="8" id="KW-1185">Reference proteome</keyword>
<keyword evidence="5" id="KW-1133">Transmembrane helix</keyword>
<accession>A0A402CPS7</accession>
<name>A0A402CPS7_9BACT</name>
<dbReference type="EMBL" id="AP025739">
    <property type="protein sequence ID" value="BDI32853.1"/>
    <property type="molecule type" value="Genomic_DNA"/>
</dbReference>
<evidence type="ECO:0000256" key="5">
    <source>
        <dbReference type="ARBA" id="ARBA00022989"/>
    </source>
</evidence>
<organism evidence="7 8">
    <name type="scientific">Capsulimonas corticalis</name>
    <dbReference type="NCBI Taxonomy" id="2219043"/>
    <lineage>
        <taxon>Bacteria</taxon>
        <taxon>Bacillati</taxon>
        <taxon>Armatimonadota</taxon>
        <taxon>Armatimonadia</taxon>
        <taxon>Capsulimonadales</taxon>
        <taxon>Capsulimonadaceae</taxon>
        <taxon>Capsulimonas</taxon>
    </lineage>
</organism>
<gene>
    <name evidence="7" type="ORF">CCAX7_49040</name>
</gene>
<evidence type="ECO:0000256" key="3">
    <source>
        <dbReference type="ARBA" id="ARBA00022475"/>
    </source>
</evidence>
<dbReference type="AlphaFoldDB" id="A0A402CPS7"/>
<evidence type="ECO:0000313" key="7">
    <source>
        <dbReference type="EMBL" id="BDI32853.1"/>
    </source>
</evidence>